<evidence type="ECO:0000313" key="1">
    <source>
        <dbReference type="EMBL" id="TQS44025.1"/>
    </source>
</evidence>
<dbReference type="Proteomes" id="UP000317982">
    <property type="component" value="Unassembled WGS sequence"/>
</dbReference>
<proteinExistence type="predicted"/>
<dbReference type="PANTHER" id="PTHR46648">
    <property type="entry name" value="HIT FAMILY PROTEIN 1"/>
    <property type="match status" value="1"/>
</dbReference>
<organism evidence="1 2">
    <name type="scientific">Cryptosporangium phraense</name>
    <dbReference type="NCBI Taxonomy" id="2593070"/>
    <lineage>
        <taxon>Bacteria</taxon>
        <taxon>Bacillati</taxon>
        <taxon>Actinomycetota</taxon>
        <taxon>Actinomycetes</taxon>
        <taxon>Cryptosporangiales</taxon>
        <taxon>Cryptosporangiaceae</taxon>
        <taxon>Cryptosporangium</taxon>
    </lineage>
</organism>
<dbReference type="InterPro" id="IPR036265">
    <property type="entry name" value="HIT-like_sf"/>
</dbReference>
<name>A0A545ATV1_9ACTN</name>
<evidence type="ECO:0000313" key="2">
    <source>
        <dbReference type="Proteomes" id="UP000317982"/>
    </source>
</evidence>
<reference evidence="1 2" key="1">
    <citation type="submission" date="2019-07" db="EMBL/GenBank/DDBJ databases">
        <title>Cryptosporangium phraense sp. nov., isolated from plant litter.</title>
        <authorList>
            <person name="Suriyachadkun C."/>
        </authorList>
    </citation>
    <scope>NUCLEOTIDE SEQUENCE [LARGE SCALE GENOMIC DNA]</scope>
    <source>
        <strain evidence="1 2">A-T 5661</strain>
    </source>
</reference>
<comment type="caution">
    <text evidence="1">The sequence shown here is derived from an EMBL/GenBank/DDBJ whole genome shotgun (WGS) entry which is preliminary data.</text>
</comment>
<gene>
    <name evidence="1" type="ORF">FL583_16355</name>
</gene>
<protein>
    <submittedName>
        <fullName evidence="1">HIT family protein</fullName>
    </submittedName>
</protein>
<keyword evidence="2" id="KW-1185">Reference proteome</keyword>
<sequence>MDCYACAHNAGFDSLPPRELIAADEWWRVAHDFSGALLGWLVLVPRRHVTSIGALTDDEARTLGTWQVRLSRALSEVTGCEKTYVMQFAEKPGFAHVHFHVVPRRPDLPPDRRGPAVLRYADPAANAPLTDVQRDDCALAVRAALGVAGPGQWRVGR</sequence>
<dbReference type="GO" id="GO:0009117">
    <property type="term" value="P:nucleotide metabolic process"/>
    <property type="evidence" value="ECO:0007669"/>
    <property type="project" value="TreeGrafter"/>
</dbReference>
<accession>A0A545ATV1</accession>
<dbReference type="SUPFAM" id="SSF54197">
    <property type="entry name" value="HIT-like"/>
    <property type="match status" value="1"/>
</dbReference>
<dbReference type="InParanoid" id="A0A545ATV1"/>
<dbReference type="PANTHER" id="PTHR46648:SF1">
    <property type="entry name" value="ADENOSINE 5'-MONOPHOSPHORAMIDASE HNT1"/>
    <property type="match status" value="1"/>
</dbReference>
<dbReference type="Gene3D" id="3.30.428.10">
    <property type="entry name" value="HIT-like"/>
    <property type="match status" value="1"/>
</dbReference>
<dbReference type="RefSeq" id="WP_142705514.1">
    <property type="nucleotide sequence ID" value="NZ_VIRS01000010.1"/>
</dbReference>
<dbReference type="OrthoDB" id="160649at2"/>
<dbReference type="EMBL" id="VIRS01000010">
    <property type="protein sequence ID" value="TQS44025.1"/>
    <property type="molecule type" value="Genomic_DNA"/>
</dbReference>
<dbReference type="InterPro" id="IPR001310">
    <property type="entry name" value="Histidine_triad_HIT"/>
</dbReference>
<dbReference type="AlphaFoldDB" id="A0A545ATV1"/>